<keyword evidence="2" id="KW-0472">Membrane</keyword>
<feature type="compositionally biased region" description="Low complexity" evidence="1">
    <location>
        <begin position="76"/>
        <end position="92"/>
    </location>
</feature>
<keyword evidence="4" id="KW-1185">Reference proteome</keyword>
<dbReference type="OrthoDB" id="3971500at2"/>
<dbReference type="eggNOG" id="ENOG5033ZW6">
    <property type="taxonomic scope" value="Bacteria"/>
</dbReference>
<dbReference type="EMBL" id="CP001874">
    <property type="protein sequence ID" value="ADG87524.1"/>
    <property type="molecule type" value="Genomic_DNA"/>
</dbReference>
<evidence type="ECO:0000313" key="3">
    <source>
        <dbReference type="EMBL" id="ADG87524.1"/>
    </source>
</evidence>
<dbReference type="Proteomes" id="UP000006640">
    <property type="component" value="Chromosome"/>
</dbReference>
<evidence type="ECO:0000313" key="4">
    <source>
        <dbReference type="Proteomes" id="UP000006640"/>
    </source>
</evidence>
<reference evidence="3 4" key="1">
    <citation type="submission" date="2010-01" db="EMBL/GenBank/DDBJ databases">
        <title>The complete genome of Thermobispora bispora DSM 43833.</title>
        <authorList>
            <consortium name="US DOE Joint Genome Institute (JGI-PGF)"/>
            <person name="Lucas S."/>
            <person name="Copeland A."/>
            <person name="Lapidus A."/>
            <person name="Glavina del Rio T."/>
            <person name="Dalin E."/>
            <person name="Tice H."/>
            <person name="Bruce D."/>
            <person name="Goodwin L."/>
            <person name="Pitluck S."/>
            <person name="Kyrpides N."/>
            <person name="Mavromatis K."/>
            <person name="Ivanova N."/>
            <person name="Mikhailova N."/>
            <person name="Chertkov O."/>
            <person name="Brettin T."/>
            <person name="Detter J.C."/>
            <person name="Han C."/>
            <person name="Larimer F."/>
            <person name="Land M."/>
            <person name="Hauser L."/>
            <person name="Markowitz V."/>
            <person name="Cheng J.-F."/>
            <person name="Hugenholtz P."/>
            <person name="Woyke T."/>
            <person name="Wu D."/>
            <person name="Jando M."/>
            <person name="Schneider S."/>
            <person name="Klenk H.-P."/>
            <person name="Eisen J.A."/>
        </authorList>
    </citation>
    <scope>NUCLEOTIDE SEQUENCE [LARGE SCALE GENOMIC DNA]</scope>
    <source>
        <strain evidence="4">ATCC 19993 / DSM 43833 / CBS 139.67 / JCM 10125 / KCTC 9307 / NBRC 14880 / R51</strain>
    </source>
</reference>
<protein>
    <submittedName>
        <fullName evidence="3">Uncharacterized protein</fullName>
    </submittedName>
</protein>
<keyword evidence="2" id="KW-0812">Transmembrane</keyword>
<dbReference type="RefSeq" id="WP_013131057.1">
    <property type="nucleotide sequence ID" value="NC_014165.1"/>
</dbReference>
<dbReference type="KEGG" id="tbi:Tbis_0800"/>
<feature type="region of interest" description="Disordered" evidence="1">
    <location>
        <begin position="72"/>
        <end position="95"/>
    </location>
</feature>
<sequence length="275" mass="29495">MLTMPLPRVAPPPPAGEPAEPSGRDGGDRPAEDRRQRRRSWRRARYAALVALGTAGAVLATFSIFSADRPEPPPVAAGATPAASPSPSPTGAQIPAVPLPKLPENTPLPVRPGPGTPVVETIEDRKAGIGYARFGEPWRSAWPKAFTCTQMAGPVRRPFALIGSRPLPGPAPGRLTTPQAYQAMALRAVRWTLRYQPQGARVTWTASQPVPQGTGWLLGYRVSYRVDGETRSSEAIVAVVGTGRARPALLFATVPDDRPELYRDLNTLISTLRPL</sequence>
<feature type="region of interest" description="Disordered" evidence="1">
    <location>
        <begin position="1"/>
        <end position="40"/>
    </location>
</feature>
<feature type="transmembrane region" description="Helical" evidence="2">
    <location>
        <begin position="44"/>
        <end position="65"/>
    </location>
</feature>
<evidence type="ECO:0000256" key="1">
    <source>
        <dbReference type="SAM" id="MobiDB-lite"/>
    </source>
</evidence>
<feature type="compositionally biased region" description="Basic and acidic residues" evidence="1">
    <location>
        <begin position="22"/>
        <end position="35"/>
    </location>
</feature>
<evidence type="ECO:0000256" key="2">
    <source>
        <dbReference type="SAM" id="Phobius"/>
    </source>
</evidence>
<gene>
    <name evidence="3" type="ordered locus">Tbis_0800</name>
</gene>
<dbReference type="HOGENOM" id="CLU_1011678_0_0_11"/>
<dbReference type="AlphaFoldDB" id="D6Y6F2"/>
<proteinExistence type="predicted"/>
<keyword evidence="2" id="KW-1133">Transmembrane helix</keyword>
<name>D6Y6F2_THEBD</name>
<accession>D6Y6F2</accession>
<organism evidence="3 4">
    <name type="scientific">Thermobispora bispora (strain ATCC 19993 / DSM 43833 / CBS 139.67 / JCM 10125 / KCTC 9307 / NBRC 14880 / R51)</name>
    <dbReference type="NCBI Taxonomy" id="469371"/>
    <lineage>
        <taxon>Bacteria</taxon>
        <taxon>Bacillati</taxon>
        <taxon>Actinomycetota</taxon>
        <taxon>Actinomycetes</taxon>
        <taxon>Streptosporangiales</taxon>
        <taxon>Streptosporangiaceae</taxon>
        <taxon>Thermobispora</taxon>
    </lineage>
</organism>